<dbReference type="PANTHER" id="PTHR23426:SF65">
    <property type="entry name" value="FERREDOXIN-2, MITOCHONDRIAL"/>
    <property type="match status" value="1"/>
</dbReference>
<comment type="cofactor">
    <cofactor evidence="6">
        <name>[2Fe-2S] cluster</name>
        <dbReference type="ChEBI" id="CHEBI:190135"/>
    </cofactor>
</comment>
<evidence type="ECO:0000256" key="3">
    <source>
        <dbReference type="ARBA" id="ARBA00022723"/>
    </source>
</evidence>
<evidence type="ECO:0000259" key="7">
    <source>
        <dbReference type="PROSITE" id="PS51085"/>
    </source>
</evidence>
<feature type="domain" description="2Fe-2S ferredoxin-type" evidence="7">
    <location>
        <begin position="2"/>
        <end position="105"/>
    </location>
</feature>
<protein>
    <submittedName>
        <fullName evidence="8">2Fe-2S ferredoxin</fullName>
    </submittedName>
</protein>
<reference evidence="8 9" key="1">
    <citation type="journal article" date="2015" name="Biotechnol. Bioeng.">
        <title>Genome sequence and phenotypic characterization of Caulobacter segnis.</title>
        <authorList>
            <person name="Patel S."/>
            <person name="Fletcher B."/>
            <person name="Scott D.C."/>
            <person name="Ely B."/>
        </authorList>
    </citation>
    <scope>NUCLEOTIDE SEQUENCE [LARGE SCALE GENOMIC DNA]</scope>
    <source>
        <strain evidence="8 9">TK0059</strain>
    </source>
</reference>
<evidence type="ECO:0000256" key="5">
    <source>
        <dbReference type="ARBA" id="ARBA00023014"/>
    </source>
</evidence>
<evidence type="ECO:0000256" key="1">
    <source>
        <dbReference type="ARBA" id="ARBA00010914"/>
    </source>
</evidence>
<dbReference type="InterPro" id="IPR001055">
    <property type="entry name" value="Adrenodoxin-like"/>
</dbReference>
<keyword evidence="3" id="KW-0479">Metal-binding</keyword>
<dbReference type="RefSeq" id="WP_013080120.1">
    <property type="nucleotide sequence ID" value="NZ_CP027850.1"/>
</dbReference>
<dbReference type="EMBL" id="CP027850">
    <property type="protein sequence ID" value="AVQ03131.1"/>
    <property type="molecule type" value="Genomic_DNA"/>
</dbReference>
<evidence type="ECO:0000313" key="8">
    <source>
        <dbReference type="EMBL" id="AVQ03131.1"/>
    </source>
</evidence>
<keyword evidence="9" id="KW-1185">Reference proteome</keyword>
<evidence type="ECO:0000256" key="2">
    <source>
        <dbReference type="ARBA" id="ARBA00022714"/>
    </source>
</evidence>
<dbReference type="SUPFAM" id="SSF54292">
    <property type="entry name" value="2Fe-2S ferredoxin-like"/>
    <property type="match status" value="1"/>
</dbReference>
<evidence type="ECO:0000256" key="4">
    <source>
        <dbReference type="ARBA" id="ARBA00023004"/>
    </source>
</evidence>
<keyword evidence="2" id="KW-0001">2Fe-2S</keyword>
<keyword evidence="4" id="KW-0408">Iron</keyword>
<accession>A0ABN5IVT1</accession>
<sequence length="106" mass="11362">MPKITFIQHDGATLVVEGRPGQSLMEAAVQNNVPGIDADCGGACACGTCQVHVQAPWQEALTLPSAMEAEMLSFTSDPQPSSRLACQIILEERHEGLMVRVPAHQH</sequence>
<proteinExistence type="inferred from homology"/>
<dbReference type="Pfam" id="PF00111">
    <property type="entry name" value="Fer2"/>
    <property type="match status" value="1"/>
</dbReference>
<dbReference type="InterPro" id="IPR012675">
    <property type="entry name" value="Beta-grasp_dom_sf"/>
</dbReference>
<evidence type="ECO:0000256" key="6">
    <source>
        <dbReference type="ARBA" id="ARBA00034078"/>
    </source>
</evidence>
<dbReference type="CDD" id="cd00207">
    <property type="entry name" value="fer2"/>
    <property type="match status" value="1"/>
</dbReference>
<keyword evidence="5" id="KW-0411">Iron-sulfur</keyword>
<dbReference type="InterPro" id="IPR036010">
    <property type="entry name" value="2Fe-2S_ferredoxin-like_sf"/>
</dbReference>
<name>A0ABN5IVT1_9CAUL</name>
<gene>
    <name evidence="8" type="ORF">B7G68_15520</name>
</gene>
<dbReference type="InterPro" id="IPR001041">
    <property type="entry name" value="2Fe-2S_ferredoxin-type"/>
</dbReference>
<evidence type="ECO:0000313" key="9">
    <source>
        <dbReference type="Proteomes" id="UP000240527"/>
    </source>
</evidence>
<dbReference type="Gene3D" id="3.10.20.30">
    <property type="match status" value="1"/>
</dbReference>
<organism evidence="8 9">
    <name type="scientific">Caulobacter segnis</name>
    <dbReference type="NCBI Taxonomy" id="88688"/>
    <lineage>
        <taxon>Bacteria</taxon>
        <taxon>Pseudomonadati</taxon>
        <taxon>Pseudomonadota</taxon>
        <taxon>Alphaproteobacteria</taxon>
        <taxon>Caulobacterales</taxon>
        <taxon>Caulobacteraceae</taxon>
        <taxon>Caulobacter</taxon>
    </lineage>
</organism>
<comment type="similarity">
    <text evidence="1">Belongs to the adrenodoxin/putidaredoxin family.</text>
</comment>
<dbReference type="PRINTS" id="PR00355">
    <property type="entry name" value="ADRENODOXIN"/>
</dbReference>
<dbReference type="PROSITE" id="PS51085">
    <property type="entry name" value="2FE2S_FER_2"/>
    <property type="match status" value="1"/>
</dbReference>
<dbReference type="Proteomes" id="UP000240527">
    <property type="component" value="Chromosome"/>
</dbReference>
<dbReference type="PANTHER" id="PTHR23426">
    <property type="entry name" value="FERREDOXIN/ADRENODOXIN"/>
    <property type="match status" value="1"/>
</dbReference>